<dbReference type="KEGG" id="kbs:EPA93_13520"/>
<dbReference type="PANTHER" id="PTHR43376">
    <property type="entry name" value="OLIGOPEPTIDE TRANSPORT SYSTEM PERMEASE PROTEIN"/>
    <property type="match status" value="1"/>
</dbReference>
<dbReference type="Gene3D" id="1.10.3720.10">
    <property type="entry name" value="MetI-like"/>
    <property type="match status" value="1"/>
</dbReference>
<name>A0A4P6JNR5_KTERU</name>
<dbReference type="Proteomes" id="UP000290365">
    <property type="component" value="Chromosome"/>
</dbReference>
<dbReference type="GO" id="GO:0055085">
    <property type="term" value="P:transmembrane transport"/>
    <property type="evidence" value="ECO:0007669"/>
    <property type="project" value="InterPro"/>
</dbReference>
<dbReference type="AlphaFoldDB" id="A0A4P6JNR5"/>
<dbReference type="InterPro" id="IPR045621">
    <property type="entry name" value="BPD_transp_1_N"/>
</dbReference>
<dbReference type="OrthoDB" id="9769919at2"/>
<evidence type="ECO:0000256" key="1">
    <source>
        <dbReference type="ARBA" id="ARBA00004651"/>
    </source>
</evidence>
<feature type="transmembrane region" description="Helical" evidence="7">
    <location>
        <begin position="106"/>
        <end position="127"/>
    </location>
</feature>
<evidence type="ECO:0000313" key="9">
    <source>
        <dbReference type="EMBL" id="QBD76967.1"/>
    </source>
</evidence>
<keyword evidence="10" id="KW-1185">Reference proteome</keyword>
<reference evidence="9 10" key="1">
    <citation type="submission" date="2019-01" db="EMBL/GenBank/DDBJ databases">
        <title>Ktedonosporobacter rubrisoli SCAWS-G2.</title>
        <authorList>
            <person name="Huang Y."/>
            <person name="Yan B."/>
        </authorList>
    </citation>
    <scope>NUCLEOTIDE SEQUENCE [LARGE SCALE GENOMIC DNA]</scope>
    <source>
        <strain evidence="9 10">SCAWS-G2</strain>
    </source>
</reference>
<organism evidence="9 10">
    <name type="scientific">Ktedonosporobacter rubrisoli</name>
    <dbReference type="NCBI Taxonomy" id="2509675"/>
    <lineage>
        <taxon>Bacteria</taxon>
        <taxon>Bacillati</taxon>
        <taxon>Chloroflexota</taxon>
        <taxon>Ktedonobacteria</taxon>
        <taxon>Ktedonobacterales</taxon>
        <taxon>Ktedonosporobacteraceae</taxon>
        <taxon>Ktedonosporobacter</taxon>
    </lineage>
</organism>
<evidence type="ECO:0000256" key="6">
    <source>
        <dbReference type="ARBA" id="ARBA00023136"/>
    </source>
</evidence>
<comment type="subcellular location">
    <subcellularLocation>
        <location evidence="1 7">Cell membrane</location>
        <topology evidence="1 7">Multi-pass membrane protein</topology>
    </subcellularLocation>
</comment>
<sequence>MRLILRRLGFYAVTVWVAITLNFLLPRLVPGDPAQAFMARFQGRSIDPEMLRALEIQFGVSHAPLWQQYFQYINDLLHGNFGISTSYFPTPVATIIIQRMPWTLTLGIATIIISFLLGTLIGIINAWRRGTLVDTLISPLMMMISGIPYFWLALICLYVFAFTFHWFPLNGGYDEDILPAWNFDFFLSALFHAILPALTIIISSIAGWMLTMRNTMITTLSEDYVLMAQAKGLSSWRVMLTYAARNAILPSVTSFALALGFITGGQLFTETVFSYPGIGFAFIQSIGSKDYALMQGLFLIITLAVITANFFADMLYTVLDPRVRQERN</sequence>
<dbReference type="GO" id="GO:0005886">
    <property type="term" value="C:plasma membrane"/>
    <property type="evidence" value="ECO:0007669"/>
    <property type="project" value="UniProtKB-SubCell"/>
</dbReference>
<evidence type="ECO:0000256" key="3">
    <source>
        <dbReference type="ARBA" id="ARBA00022475"/>
    </source>
</evidence>
<dbReference type="PROSITE" id="PS50928">
    <property type="entry name" value="ABC_TM1"/>
    <property type="match status" value="1"/>
</dbReference>
<evidence type="ECO:0000256" key="4">
    <source>
        <dbReference type="ARBA" id="ARBA00022692"/>
    </source>
</evidence>
<feature type="domain" description="ABC transmembrane type-1" evidence="8">
    <location>
        <begin position="100"/>
        <end position="312"/>
    </location>
</feature>
<evidence type="ECO:0000259" key="8">
    <source>
        <dbReference type="PROSITE" id="PS50928"/>
    </source>
</evidence>
<keyword evidence="3" id="KW-1003">Cell membrane</keyword>
<dbReference type="EMBL" id="CP035758">
    <property type="protein sequence ID" value="QBD76967.1"/>
    <property type="molecule type" value="Genomic_DNA"/>
</dbReference>
<gene>
    <name evidence="9" type="ORF">EPA93_13520</name>
</gene>
<feature type="transmembrane region" description="Helical" evidence="7">
    <location>
        <begin position="148"/>
        <end position="169"/>
    </location>
</feature>
<dbReference type="InterPro" id="IPR035906">
    <property type="entry name" value="MetI-like_sf"/>
</dbReference>
<dbReference type="SUPFAM" id="SSF161098">
    <property type="entry name" value="MetI-like"/>
    <property type="match status" value="1"/>
</dbReference>
<dbReference type="InterPro" id="IPR000515">
    <property type="entry name" value="MetI-like"/>
</dbReference>
<keyword evidence="5 7" id="KW-1133">Transmembrane helix</keyword>
<keyword evidence="6 7" id="KW-0472">Membrane</keyword>
<dbReference type="Pfam" id="PF00528">
    <property type="entry name" value="BPD_transp_1"/>
    <property type="match status" value="1"/>
</dbReference>
<dbReference type="Pfam" id="PF19300">
    <property type="entry name" value="BPD_transp_1_N"/>
    <property type="match status" value="1"/>
</dbReference>
<feature type="transmembrane region" description="Helical" evidence="7">
    <location>
        <begin position="297"/>
        <end position="319"/>
    </location>
</feature>
<protein>
    <submittedName>
        <fullName evidence="9">ABC transporter permease</fullName>
    </submittedName>
</protein>
<dbReference type="CDD" id="cd06261">
    <property type="entry name" value="TM_PBP2"/>
    <property type="match status" value="1"/>
</dbReference>
<feature type="transmembrane region" description="Helical" evidence="7">
    <location>
        <begin position="247"/>
        <end position="268"/>
    </location>
</feature>
<feature type="transmembrane region" description="Helical" evidence="7">
    <location>
        <begin position="189"/>
        <end position="210"/>
    </location>
</feature>
<feature type="transmembrane region" description="Helical" evidence="7">
    <location>
        <begin position="7"/>
        <end position="25"/>
    </location>
</feature>
<evidence type="ECO:0000313" key="10">
    <source>
        <dbReference type="Proteomes" id="UP000290365"/>
    </source>
</evidence>
<proteinExistence type="inferred from homology"/>
<keyword evidence="4 7" id="KW-0812">Transmembrane</keyword>
<evidence type="ECO:0000256" key="5">
    <source>
        <dbReference type="ARBA" id="ARBA00022989"/>
    </source>
</evidence>
<evidence type="ECO:0000256" key="2">
    <source>
        <dbReference type="ARBA" id="ARBA00022448"/>
    </source>
</evidence>
<comment type="similarity">
    <text evidence="7">Belongs to the binding-protein-dependent transport system permease family.</text>
</comment>
<keyword evidence="2 7" id="KW-0813">Transport</keyword>
<accession>A0A4P6JNR5</accession>
<dbReference type="PANTHER" id="PTHR43376:SF1">
    <property type="entry name" value="OLIGOPEPTIDE TRANSPORT SYSTEM PERMEASE PROTEIN"/>
    <property type="match status" value="1"/>
</dbReference>
<dbReference type="RefSeq" id="WP_129888031.1">
    <property type="nucleotide sequence ID" value="NZ_CP035758.1"/>
</dbReference>
<evidence type="ECO:0000256" key="7">
    <source>
        <dbReference type="RuleBase" id="RU363032"/>
    </source>
</evidence>